<evidence type="ECO:0000313" key="2">
    <source>
        <dbReference type="Proteomes" id="UP001634394"/>
    </source>
</evidence>
<dbReference type="PANTHER" id="PTHR31296">
    <property type="entry name" value="UPF0565 PROTEIN C2ORF69"/>
    <property type="match status" value="1"/>
</dbReference>
<dbReference type="Proteomes" id="UP001634394">
    <property type="component" value="Unassembled WGS sequence"/>
</dbReference>
<evidence type="ECO:0000313" key="1">
    <source>
        <dbReference type="EMBL" id="KAL3831877.1"/>
    </source>
</evidence>
<protein>
    <submittedName>
        <fullName evidence="1">Uncharacterized protein</fullName>
    </submittedName>
</protein>
<dbReference type="EMBL" id="JBJQND010000019">
    <property type="protein sequence ID" value="KAL3831877.1"/>
    <property type="molecule type" value="Genomic_DNA"/>
</dbReference>
<organism evidence="1 2">
    <name type="scientific">Sinanodonta woodiana</name>
    <name type="common">Chinese pond mussel</name>
    <name type="synonym">Anodonta woodiana</name>
    <dbReference type="NCBI Taxonomy" id="1069815"/>
    <lineage>
        <taxon>Eukaryota</taxon>
        <taxon>Metazoa</taxon>
        <taxon>Spiralia</taxon>
        <taxon>Lophotrochozoa</taxon>
        <taxon>Mollusca</taxon>
        <taxon>Bivalvia</taxon>
        <taxon>Autobranchia</taxon>
        <taxon>Heteroconchia</taxon>
        <taxon>Palaeoheterodonta</taxon>
        <taxon>Unionida</taxon>
        <taxon>Unionoidea</taxon>
        <taxon>Unionidae</taxon>
        <taxon>Unioninae</taxon>
        <taxon>Sinanodonta</taxon>
    </lineage>
</organism>
<keyword evidence="2" id="KW-1185">Reference proteome</keyword>
<dbReference type="AlphaFoldDB" id="A0ABD3T690"/>
<sequence length="319" mass="36130">MQLTVVRNFLGTGLIFTMAGAISSHRCRRFPNVQGSDTKQNDVIVCGSINTAKHHLLFFGGDAQDYPEKMKAHRDNVHYLEWNLESTAELLQKNFDDTVIFVMKPSKMFLQTFSIYSNFVESNQEGTPTFSSEFGGFRHLIKLYSNACKLAHEDENKSTSNEGSCQKNKAEPGCETEMSERLIPARVPISIMGFSKGCVVLNQLVYELEQIETNEELKNFSSNIHAMYWLDGGHIGGSKAWITDDDVLVHLKNLGCKIVVHVTPYQIRDPMRAWIGKEESKFVAKLKKLGAKIEQHVHFDNEDRSITNHFKVLTVVKPV</sequence>
<dbReference type="PANTHER" id="PTHR31296:SF1">
    <property type="entry name" value="MITOCHONDRIAL PROTEIN C2ORF69"/>
    <property type="match status" value="1"/>
</dbReference>
<comment type="caution">
    <text evidence="1">The sequence shown here is derived from an EMBL/GenBank/DDBJ whole genome shotgun (WGS) entry which is preliminary data.</text>
</comment>
<proteinExistence type="predicted"/>
<name>A0ABD3T690_SINWO</name>
<dbReference type="InterPro" id="IPR018881">
    <property type="entry name" value="C2orf69_mit"/>
</dbReference>
<gene>
    <name evidence="1" type="ORF">ACJMK2_023574</name>
</gene>
<accession>A0ABD3T690</accession>
<dbReference type="Pfam" id="PF10561">
    <property type="entry name" value="C2orf69"/>
    <property type="match status" value="1"/>
</dbReference>
<reference evidence="1 2" key="1">
    <citation type="submission" date="2024-11" db="EMBL/GenBank/DDBJ databases">
        <title>Chromosome-level genome assembly of the freshwater bivalve Anodonta woodiana.</title>
        <authorList>
            <person name="Chen X."/>
        </authorList>
    </citation>
    <scope>NUCLEOTIDE SEQUENCE [LARGE SCALE GENOMIC DNA]</scope>
    <source>
        <strain evidence="1">MN2024</strain>
        <tissue evidence="1">Gills</tissue>
    </source>
</reference>